<name>A0A8H7DA02_9AGAR</name>
<sequence length="340" mass="36686">MPPAAQPAASPRPRPPQSTQTPAQPNTIVVTLATRPDGTPAFSSAYSALPKSLPVASSEALVEELHSTLKTLPLEASRDSEAGDHEEPTLYPSSSLPLLSDRLPWPCFSINLDQHPPLPTHEESSPPPASDSREPSFPPAFAGHFARTYVAVVPMRHSESLNRHILISSSSRIQFLASHTQPMGHRRSCFIVVVFGSCSVPPPAITIDERRRTHRKGITTNWHELQLREETQTQCLPSIITGGLTSSPSTSSPTPLAEAPSRLHSLSAYGTPSLADAVRKWIPAPAVDSHFKALASKLLTILKVLPMEDPRGSENIHGMDTSTAWSSEDLERCNGGARGV</sequence>
<feature type="compositionally biased region" description="Basic and acidic residues" evidence="1">
    <location>
        <begin position="76"/>
        <end position="88"/>
    </location>
</feature>
<evidence type="ECO:0000313" key="2">
    <source>
        <dbReference type="EMBL" id="KAF7364363.1"/>
    </source>
</evidence>
<dbReference type="Proteomes" id="UP000623467">
    <property type="component" value="Unassembled WGS sequence"/>
</dbReference>
<dbReference type="EMBL" id="JACAZH010000007">
    <property type="protein sequence ID" value="KAF7364363.1"/>
    <property type="molecule type" value="Genomic_DNA"/>
</dbReference>
<dbReference type="OrthoDB" id="5366606at2759"/>
<feature type="compositionally biased region" description="Pro residues" evidence="1">
    <location>
        <begin position="1"/>
        <end position="16"/>
    </location>
</feature>
<evidence type="ECO:0000256" key="1">
    <source>
        <dbReference type="SAM" id="MobiDB-lite"/>
    </source>
</evidence>
<accession>A0A8H7DA02</accession>
<proteinExistence type="predicted"/>
<evidence type="ECO:0000313" key="3">
    <source>
        <dbReference type="Proteomes" id="UP000623467"/>
    </source>
</evidence>
<gene>
    <name evidence="2" type="ORF">MSAN_01096700</name>
</gene>
<keyword evidence="3" id="KW-1185">Reference proteome</keyword>
<comment type="caution">
    <text evidence="2">The sequence shown here is derived from an EMBL/GenBank/DDBJ whole genome shotgun (WGS) entry which is preliminary data.</text>
</comment>
<organism evidence="2 3">
    <name type="scientific">Mycena sanguinolenta</name>
    <dbReference type="NCBI Taxonomy" id="230812"/>
    <lineage>
        <taxon>Eukaryota</taxon>
        <taxon>Fungi</taxon>
        <taxon>Dikarya</taxon>
        <taxon>Basidiomycota</taxon>
        <taxon>Agaricomycotina</taxon>
        <taxon>Agaricomycetes</taxon>
        <taxon>Agaricomycetidae</taxon>
        <taxon>Agaricales</taxon>
        <taxon>Marasmiineae</taxon>
        <taxon>Mycenaceae</taxon>
        <taxon>Mycena</taxon>
    </lineage>
</organism>
<feature type="region of interest" description="Disordered" evidence="1">
    <location>
        <begin position="72"/>
        <end position="95"/>
    </location>
</feature>
<dbReference type="AlphaFoldDB" id="A0A8H7DA02"/>
<feature type="region of interest" description="Disordered" evidence="1">
    <location>
        <begin position="114"/>
        <end position="137"/>
    </location>
</feature>
<feature type="region of interest" description="Disordered" evidence="1">
    <location>
        <begin position="1"/>
        <end position="26"/>
    </location>
</feature>
<protein>
    <submittedName>
        <fullName evidence="2">Uncharacterized protein</fullName>
    </submittedName>
</protein>
<reference evidence="2" key="1">
    <citation type="submission" date="2020-05" db="EMBL/GenBank/DDBJ databases">
        <title>Mycena genomes resolve the evolution of fungal bioluminescence.</title>
        <authorList>
            <person name="Tsai I.J."/>
        </authorList>
    </citation>
    <scope>NUCLEOTIDE SEQUENCE</scope>
    <source>
        <strain evidence="2">160909Yilan</strain>
    </source>
</reference>